<protein>
    <submittedName>
        <fullName evidence="3">Secreted protein</fullName>
    </submittedName>
</protein>
<proteinExistence type="predicted"/>
<keyword evidence="1" id="KW-1133">Transmembrane helix</keyword>
<evidence type="ECO:0000313" key="2">
    <source>
        <dbReference type="Proteomes" id="UP000887565"/>
    </source>
</evidence>
<dbReference type="AlphaFoldDB" id="A0A915JN67"/>
<feature type="transmembrane region" description="Helical" evidence="1">
    <location>
        <begin position="12"/>
        <end position="30"/>
    </location>
</feature>
<keyword evidence="1" id="KW-0472">Membrane</keyword>
<accession>A0A915JN67</accession>
<keyword evidence="2" id="KW-1185">Reference proteome</keyword>
<dbReference type="Proteomes" id="UP000887565">
    <property type="component" value="Unplaced"/>
</dbReference>
<reference evidence="3" key="1">
    <citation type="submission" date="2022-11" db="UniProtKB">
        <authorList>
            <consortium name="WormBaseParasite"/>
        </authorList>
    </citation>
    <scope>IDENTIFICATION</scope>
</reference>
<name>A0A915JN67_ROMCU</name>
<organism evidence="2 3">
    <name type="scientific">Romanomermis culicivorax</name>
    <name type="common">Nematode worm</name>
    <dbReference type="NCBI Taxonomy" id="13658"/>
    <lineage>
        <taxon>Eukaryota</taxon>
        <taxon>Metazoa</taxon>
        <taxon>Ecdysozoa</taxon>
        <taxon>Nematoda</taxon>
        <taxon>Enoplea</taxon>
        <taxon>Dorylaimia</taxon>
        <taxon>Mermithida</taxon>
        <taxon>Mermithoidea</taxon>
        <taxon>Mermithidae</taxon>
        <taxon>Romanomermis</taxon>
    </lineage>
</organism>
<keyword evidence="1" id="KW-0812">Transmembrane</keyword>
<dbReference type="WBParaSite" id="nRc.2.0.1.t27406-RA">
    <property type="protein sequence ID" value="nRc.2.0.1.t27406-RA"/>
    <property type="gene ID" value="nRc.2.0.1.g27406"/>
</dbReference>
<evidence type="ECO:0000313" key="3">
    <source>
        <dbReference type="WBParaSite" id="nRc.2.0.1.t27406-RA"/>
    </source>
</evidence>
<sequence length="89" mass="10474">MFDNLLVRQRFFVVVVVIDAILPFCLIVQIEKPFHSFLQQINALKEVLLIQFLTSNIYNVKTREKKVENCVNIPTIIDFSIRIESIKHK</sequence>
<evidence type="ECO:0000256" key="1">
    <source>
        <dbReference type="SAM" id="Phobius"/>
    </source>
</evidence>